<evidence type="ECO:0000256" key="6">
    <source>
        <dbReference type="ARBA" id="ARBA00022989"/>
    </source>
</evidence>
<accession>A0A068WSM8</accession>
<reference evidence="11" key="2">
    <citation type="submission" date="2014-06" db="EMBL/GenBank/DDBJ databases">
        <authorList>
            <person name="Aslett M."/>
        </authorList>
    </citation>
    <scope>NUCLEOTIDE SEQUENCE</scope>
</reference>
<dbReference type="GO" id="GO:0005739">
    <property type="term" value="C:mitochondrion"/>
    <property type="evidence" value="ECO:0007669"/>
    <property type="project" value="GOC"/>
</dbReference>
<dbReference type="PANTHER" id="PTHR10266:SF3">
    <property type="entry name" value="CYTOCHROME C1, HEME PROTEIN, MITOCHONDRIAL"/>
    <property type="match status" value="1"/>
</dbReference>
<dbReference type="PRINTS" id="PR00603">
    <property type="entry name" value="CYTOCHROMEC1"/>
</dbReference>
<sequence>MSASFRGLLTRLLSRVRITNYQSTIPTVRHLCLIAGATAVGAVALAVPVFATELIVHPTKLNWPHRGMLSSHDHASLRRGYQVYKEVCSACHSMKFLAYRQLVDHVLTEEEAKAECAEILVTDGPDDEGKMFQRPGRLTDLLPSPYPNREAAQFANNGAFPPDLTFIAKARHGLEDYVFHLLTGYCDPPPGRELEKGQYYNPYFPGGALTMTPPLYDEQVEFADGTPASVSQMAKDLVSFLTWSSDRNHDKRKRVLFKAVIVMVIGTILAGVYKRKKTARCRRTSRRSELTSHFTPHLSSPREVSSAFFFLPAPPIHFFDECIIRLEAASPCPCPHDYLSS</sequence>
<dbReference type="Pfam" id="PF02167">
    <property type="entry name" value="Cytochrom_C1"/>
    <property type="match status" value="1"/>
</dbReference>
<evidence type="ECO:0000256" key="5">
    <source>
        <dbReference type="ARBA" id="ARBA00022723"/>
    </source>
</evidence>
<dbReference type="Proteomes" id="UP000492820">
    <property type="component" value="Unassembled WGS sequence"/>
</dbReference>
<dbReference type="FunFam" id="1.10.760.10:FF:000002">
    <property type="entry name" value="Cytochrome c1, heme protein"/>
    <property type="match status" value="1"/>
</dbReference>
<feature type="binding site" description="covalent" evidence="9">
    <location>
        <position position="88"/>
    </location>
    <ligand>
        <name>heme c</name>
        <dbReference type="ChEBI" id="CHEBI:61717"/>
    </ligand>
</feature>
<comment type="similarity">
    <text evidence="2">Belongs to the cytochrome c family.</text>
</comment>
<evidence type="ECO:0000256" key="4">
    <source>
        <dbReference type="ARBA" id="ARBA00022692"/>
    </source>
</evidence>
<evidence type="ECO:0000256" key="1">
    <source>
        <dbReference type="ARBA" id="ARBA00004370"/>
    </source>
</evidence>
<dbReference type="AlphaFoldDB" id="A0A068WSM8"/>
<evidence type="ECO:0000313" key="12">
    <source>
        <dbReference type="Proteomes" id="UP000492820"/>
    </source>
</evidence>
<feature type="binding site" description="covalent" evidence="9">
    <location>
        <position position="91"/>
    </location>
    <ligand>
        <name>heme c</name>
        <dbReference type="ChEBI" id="CHEBI:61717"/>
    </ligand>
</feature>
<dbReference type="GO" id="GO:0009055">
    <property type="term" value="F:electron transfer activity"/>
    <property type="evidence" value="ECO:0007669"/>
    <property type="project" value="InterPro"/>
</dbReference>
<dbReference type="GO" id="GO:0016020">
    <property type="term" value="C:membrane"/>
    <property type="evidence" value="ECO:0007669"/>
    <property type="project" value="UniProtKB-SubCell"/>
</dbReference>
<reference evidence="13" key="3">
    <citation type="submission" date="2020-10" db="UniProtKB">
        <authorList>
            <consortium name="WormBaseParasite"/>
        </authorList>
    </citation>
    <scope>IDENTIFICATION</scope>
</reference>
<evidence type="ECO:0000256" key="9">
    <source>
        <dbReference type="PIRSR" id="PIRSR602326-1"/>
    </source>
</evidence>
<evidence type="ECO:0000256" key="10">
    <source>
        <dbReference type="SAM" id="Phobius"/>
    </source>
</evidence>
<keyword evidence="8 10" id="KW-0472">Membrane</keyword>
<feature type="binding site" description="covalent" evidence="9">
    <location>
        <position position="211"/>
    </location>
    <ligand>
        <name>heme c</name>
        <dbReference type="ChEBI" id="CHEBI:61717"/>
    </ligand>
</feature>
<reference evidence="11 12" key="1">
    <citation type="journal article" date="2013" name="Nature">
        <title>The genomes of four tapeworm species reveal adaptations to parasitism.</title>
        <authorList>
            <person name="Tsai I.J."/>
            <person name="Zarowiecki M."/>
            <person name="Holroyd N."/>
            <person name="Garciarrubio A."/>
            <person name="Sanchez-Flores A."/>
            <person name="Brooks K.L."/>
            <person name="Tracey A."/>
            <person name="Bobes R.J."/>
            <person name="Fragoso G."/>
            <person name="Sciutto E."/>
            <person name="Aslett M."/>
            <person name="Beasley H."/>
            <person name="Bennett H.M."/>
            <person name="Cai J."/>
            <person name="Camicia F."/>
            <person name="Clark R."/>
            <person name="Cucher M."/>
            <person name="De Silva N."/>
            <person name="Day T.A."/>
            <person name="Deplazes P."/>
            <person name="Estrada K."/>
            <person name="Fernandez C."/>
            <person name="Holland P.W."/>
            <person name="Hou J."/>
            <person name="Hu S."/>
            <person name="Huckvale T."/>
            <person name="Hung S.S."/>
            <person name="Kamenetzky L."/>
            <person name="Keane J.A."/>
            <person name="Kiss F."/>
            <person name="Koziol U."/>
            <person name="Lambert O."/>
            <person name="Liu K."/>
            <person name="Luo X."/>
            <person name="Luo Y."/>
            <person name="Macchiaroli N."/>
            <person name="Nichol S."/>
            <person name="Paps J."/>
            <person name="Parkinson J."/>
            <person name="Pouchkina-Stantcheva N."/>
            <person name="Riddiford N."/>
            <person name="Rosenzvit M."/>
            <person name="Salinas G."/>
            <person name="Wasmuth J.D."/>
            <person name="Zamanian M."/>
            <person name="Zheng Y."/>
            <person name="Cai X."/>
            <person name="Soberon X."/>
            <person name="Olson P.D."/>
            <person name="Laclette J.P."/>
            <person name="Brehm K."/>
            <person name="Berriman M."/>
            <person name="Garciarrubio A."/>
            <person name="Bobes R.J."/>
            <person name="Fragoso G."/>
            <person name="Sanchez-Flores A."/>
            <person name="Estrada K."/>
            <person name="Cevallos M.A."/>
            <person name="Morett E."/>
            <person name="Gonzalez V."/>
            <person name="Portillo T."/>
            <person name="Ochoa-Leyva A."/>
            <person name="Jose M.V."/>
            <person name="Sciutto E."/>
            <person name="Landa A."/>
            <person name="Jimenez L."/>
            <person name="Valdes V."/>
            <person name="Carrero J.C."/>
            <person name="Larralde C."/>
            <person name="Morales-Montor J."/>
            <person name="Limon-Lason J."/>
            <person name="Soberon X."/>
            <person name="Laclette J.P."/>
        </authorList>
    </citation>
    <scope>NUCLEOTIDE SEQUENCE [LARGE SCALE GENOMIC DNA]</scope>
</reference>
<evidence type="ECO:0000313" key="13">
    <source>
        <dbReference type="WBParaSite" id="EgrG_000190600"/>
    </source>
</evidence>
<comment type="subcellular location">
    <subcellularLocation>
        <location evidence="1">Membrane</location>
    </subcellularLocation>
</comment>
<evidence type="ECO:0000313" key="11">
    <source>
        <dbReference type="EMBL" id="CDS21487.1"/>
    </source>
</evidence>
<dbReference type="WBParaSite" id="EgrG_000190600">
    <property type="protein sequence ID" value="EgrG_000190600"/>
    <property type="gene ID" value="EgrG_000190600"/>
</dbReference>
<proteinExistence type="inferred from homology"/>
<organism evidence="11">
    <name type="scientific">Echinococcus granulosus</name>
    <name type="common">Hydatid tapeworm</name>
    <dbReference type="NCBI Taxonomy" id="6210"/>
    <lineage>
        <taxon>Eukaryota</taxon>
        <taxon>Metazoa</taxon>
        <taxon>Spiralia</taxon>
        <taxon>Lophotrochozoa</taxon>
        <taxon>Platyhelminthes</taxon>
        <taxon>Cestoda</taxon>
        <taxon>Eucestoda</taxon>
        <taxon>Cyclophyllidea</taxon>
        <taxon>Taeniidae</taxon>
        <taxon>Echinococcus</taxon>
        <taxon>Echinococcus granulosus group</taxon>
    </lineage>
</organism>
<name>A0A068WSM8_ECHGR</name>
<feature type="transmembrane region" description="Helical" evidence="10">
    <location>
        <begin position="255"/>
        <end position="273"/>
    </location>
</feature>
<dbReference type="GO" id="GO:0020037">
    <property type="term" value="F:heme binding"/>
    <property type="evidence" value="ECO:0007669"/>
    <property type="project" value="InterPro"/>
</dbReference>
<protein>
    <submittedName>
        <fullName evidence="11 13">Ubiquinol cytochrome c reductase cytochrome c1</fullName>
    </submittedName>
</protein>
<dbReference type="InterPro" id="IPR002326">
    <property type="entry name" value="Cyt_c1"/>
</dbReference>
<feature type="binding site" description="covalent" evidence="9">
    <location>
        <position position="92"/>
    </location>
    <ligand>
        <name>heme c</name>
        <dbReference type="ChEBI" id="CHEBI:61717"/>
    </ligand>
</feature>
<dbReference type="GO" id="GO:0046872">
    <property type="term" value="F:metal ion binding"/>
    <property type="evidence" value="ECO:0007669"/>
    <property type="project" value="UniProtKB-KW"/>
</dbReference>
<dbReference type="InterPro" id="IPR036909">
    <property type="entry name" value="Cyt_c-like_dom_sf"/>
</dbReference>
<keyword evidence="3 9" id="KW-0349">Heme</keyword>
<dbReference type="EMBL" id="LK028583">
    <property type="protein sequence ID" value="CDS21487.1"/>
    <property type="molecule type" value="Genomic_DNA"/>
</dbReference>
<keyword evidence="4 10" id="KW-0812">Transmembrane</keyword>
<dbReference type="OrthoDB" id="5925at2759"/>
<gene>
    <name evidence="11" type="ORF">EgrG_000190600</name>
</gene>
<keyword evidence="6 10" id="KW-1133">Transmembrane helix</keyword>
<comment type="cofactor">
    <cofactor evidence="9">
        <name>heme c</name>
        <dbReference type="ChEBI" id="CHEBI:61717"/>
    </cofactor>
    <text evidence="9">Binds 1 heme c group covalently per subunit.</text>
</comment>
<evidence type="ECO:0000256" key="7">
    <source>
        <dbReference type="ARBA" id="ARBA00023004"/>
    </source>
</evidence>
<dbReference type="GO" id="GO:0006122">
    <property type="term" value="P:mitochondrial electron transport, ubiquinol to cytochrome c"/>
    <property type="evidence" value="ECO:0007669"/>
    <property type="project" value="TreeGrafter"/>
</dbReference>
<dbReference type="SUPFAM" id="SSF46626">
    <property type="entry name" value="Cytochrome c"/>
    <property type="match status" value="1"/>
</dbReference>
<keyword evidence="7 9" id="KW-0408">Iron</keyword>
<evidence type="ECO:0000256" key="8">
    <source>
        <dbReference type="ARBA" id="ARBA00023136"/>
    </source>
</evidence>
<evidence type="ECO:0000256" key="3">
    <source>
        <dbReference type="ARBA" id="ARBA00022617"/>
    </source>
</evidence>
<dbReference type="Gene3D" id="1.10.760.10">
    <property type="entry name" value="Cytochrome c-like domain"/>
    <property type="match status" value="1"/>
</dbReference>
<dbReference type="PANTHER" id="PTHR10266">
    <property type="entry name" value="CYTOCHROME C1"/>
    <property type="match status" value="1"/>
</dbReference>
<evidence type="ECO:0000256" key="2">
    <source>
        <dbReference type="ARBA" id="ARBA00006488"/>
    </source>
</evidence>
<keyword evidence="5 9" id="KW-0479">Metal-binding</keyword>